<evidence type="ECO:0000313" key="3">
    <source>
        <dbReference type="EMBL" id="MFC5711485.1"/>
    </source>
</evidence>
<reference evidence="4" key="1">
    <citation type="journal article" date="2019" name="Int. J. Syst. Evol. Microbiol.">
        <title>The Global Catalogue of Microorganisms (GCM) 10K type strain sequencing project: providing services to taxonomists for standard genome sequencing and annotation.</title>
        <authorList>
            <consortium name="The Broad Institute Genomics Platform"/>
            <consortium name="The Broad Institute Genome Sequencing Center for Infectious Disease"/>
            <person name="Wu L."/>
            <person name="Ma J."/>
        </authorList>
    </citation>
    <scope>NUCLEOTIDE SEQUENCE [LARGE SCALE GENOMIC DNA]</scope>
    <source>
        <strain evidence="4">CECT 7184</strain>
    </source>
</reference>
<accession>A0ABW0YJD0</accession>
<feature type="transmembrane region" description="Helical" evidence="2">
    <location>
        <begin position="44"/>
        <end position="70"/>
    </location>
</feature>
<dbReference type="InterPro" id="IPR024596">
    <property type="entry name" value="RNApol_su_b/EpuA"/>
</dbReference>
<name>A0ABW0YJD0_9BACI</name>
<feature type="region of interest" description="Disordered" evidence="1">
    <location>
        <begin position="1"/>
        <end position="25"/>
    </location>
</feature>
<keyword evidence="2" id="KW-1133">Transmembrane helix</keyword>
<evidence type="ECO:0000256" key="2">
    <source>
        <dbReference type="SAM" id="Phobius"/>
    </source>
</evidence>
<evidence type="ECO:0000313" key="4">
    <source>
        <dbReference type="Proteomes" id="UP001596142"/>
    </source>
</evidence>
<dbReference type="Proteomes" id="UP001596142">
    <property type="component" value="Unassembled WGS sequence"/>
</dbReference>
<keyword evidence="4" id="KW-1185">Reference proteome</keyword>
<protein>
    <submittedName>
        <fullName evidence="3">DNA-directed RNA polymerase subunit beta</fullName>
    </submittedName>
</protein>
<keyword evidence="3" id="KW-0804">Transcription</keyword>
<proteinExistence type="predicted"/>
<dbReference type="GO" id="GO:0000428">
    <property type="term" value="C:DNA-directed RNA polymerase complex"/>
    <property type="evidence" value="ECO:0007669"/>
    <property type="project" value="UniProtKB-KW"/>
</dbReference>
<sequence length="95" mass="11235">MSNEAENKEARLRAEKRDEKANVESKDNDVKWWRIGPRIRLIPIWLRLVIVFVLLFISLIIGLVFGYSLLGGGEPTQILRWETWQRLIDFVNVRE</sequence>
<dbReference type="Pfam" id="PF11772">
    <property type="entry name" value="EpuA"/>
    <property type="match status" value="1"/>
</dbReference>
<keyword evidence="3" id="KW-0240">DNA-directed RNA polymerase</keyword>
<organism evidence="3 4">
    <name type="scientific">Thalassorhabdus alkalitolerans</name>
    <dbReference type="NCBI Taxonomy" id="2282697"/>
    <lineage>
        <taxon>Bacteria</taxon>
        <taxon>Bacillati</taxon>
        <taxon>Bacillota</taxon>
        <taxon>Bacilli</taxon>
        <taxon>Bacillales</taxon>
        <taxon>Bacillaceae</taxon>
        <taxon>Thalassorhabdus</taxon>
    </lineage>
</organism>
<evidence type="ECO:0000256" key="1">
    <source>
        <dbReference type="SAM" id="MobiDB-lite"/>
    </source>
</evidence>
<gene>
    <name evidence="3" type="ORF">ACFPU1_01680</name>
</gene>
<keyword evidence="2" id="KW-0472">Membrane</keyword>
<comment type="caution">
    <text evidence="3">The sequence shown here is derived from an EMBL/GenBank/DDBJ whole genome shotgun (WGS) entry which is preliminary data.</text>
</comment>
<dbReference type="RefSeq" id="WP_054637807.1">
    <property type="nucleotide sequence ID" value="NZ_JBHSOZ010000002.1"/>
</dbReference>
<keyword evidence="2" id="KW-0812">Transmembrane</keyword>
<dbReference type="EMBL" id="JBHSOZ010000002">
    <property type="protein sequence ID" value="MFC5711485.1"/>
    <property type="molecule type" value="Genomic_DNA"/>
</dbReference>